<evidence type="ECO:0000313" key="12">
    <source>
        <dbReference type="EMBL" id="AKU90847.1"/>
    </source>
</evidence>
<evidence type="ECO:0000259" key="11">
    <source>
        <dbReference type="Pfam" id="PF02771"/>
    </source>
</evidence>
<sequence>MQFELNDTQRMLRDTCREFADRELVPNARTWDEEHRFPKEAVKKLGDLGLMGVAVPEEWGGAGADNVSYALAMEEISRGCASTGVIMSVNNSLYCDPVLKFGTDEQKQEWLAPFAAGEKLGCFGLTEPEAGSDAAAQKTIAVRDGDDYLITGSKNWITNGPQADAIVLFTMTDRSKGNKGITAFLLDLNSPGVTRAPADRKLGIAASGSCSLFFDNVRVPAKNLLGKEGDGFKVAMSTLDGGRIGIAAQALGIARAAFEEALAYSKERKSFDKPIASHQAISFMLADMGTELDAARLLVLRAAALKDQGVRHSTESAMAKLYASEMSHRVTHKAIQIHGGYGYSKEFDVERHYRDARITEIYEGTSEIQRIVIAASLLKG</sequence>
<evidence type="ECO:0000256" key="5">
    <source>
        <dbReference type="ARBA" id="ARBA00023002"/>
    </source>
</evidence>
<dbReference type="FunFam" id="1.10.540.10:FF:000002">
    <property type="entry name" value="Acyl-CoA dehydrogenase FadE19"/>
    <property type="match status" value="1"/>
</dbReference>
<evidence type="ECO:0000313" key="13">
    <source>
        <dbReference type="Proteomes" id="UP000055590"/>
    </source>
</evidence>
<name>A0A0K1PBH5_9BACT</name>
<dbReference type="CDD" id="cd01158">
    <property type="entry name" value="SCAD_SBCAD"/>
    <property type="match status" value="1"/>
</dbReference>
<dbReference type="GO" id="GO:0033539">
    <property type="term" value="P:fatty acid beta-oxidation using acyl-CoA dehydrogenase"/>
    <property type="evidence" value="ECO:0007669"/>
    <property type="project" value="TreeGrafter"/>
</dbReference>
<comment type="cofactor">
    <cofactor evidence="1 8">
        <name>FAD</name>
        <dbReference type="ChEBI" id="CHEBI:57692"/>
    </cofactor>
</comment>
<evidence type="ECO:0000256" key="2">
    <source>
        <dbReference type="ARBA" id="ARBA00009347"/>
    </source>
</evidence>
<keyword evidence="3 8" id="KW-0285">Flavoprotein</keyword>
<protein>
    <recommendedName>
        <fullName evidence="7">Cyclohexane-1-carbonyl-CoA dehydrogenase</fullName>
        <ecNumber evidence="6">1.3.8.11</ecNumber>
    </recommendedName>
</protein>
<evidence type="ECO:0000259" key="10">
    <source>
        <dbReference type="Pfam" id="PF02770"/>
    </source>
</evidence>
<evidence type="ECO:0000256" key="6">
    <source>
        <dbReference type="ARBA" id="ARBA00066361"/>
    </source>
</evidence>
<dbReference type="RefSeq" id="WP_050725244.1">
    <property type="nucleotide sequence ID" value="NZ_CP012332.1"/>
</dbReference>
<dbReference type="InterPro" id="IPR036250">
    <property type="entry name" value="AcylCo_DH-like_C"/>
</dbReference>
<dbReference type="SUPFAM" id="SSF56645">
    <property type="entry name" value="Acyl-CoA dehydrogenase NM domain-like"/>
    <property type="match status" value="1"/>
</dbReference>
<dbReference type="EMBL" id="CP012332">
    <property type="protein sequence ID" value="AKU90847.1"/>
    <property type="molecule type" value="Genomic_DNA"/>
</dbReference>
<dbReference type="OrthoDB" id="9765339at2"/>
<keyword evidence="4 8" id="KW-0274">FAD</keyword>
<evidence type="ECO:0000256" key="4">
    <source>
        <dbReference type="ARBA" id="ARBA00022827"/>
    </source>
</evidence>
<dbReference type="Pfam" id="PF02771">
    <property type="entry name" value="Acyl-CoA_dh_N"/>
    <property type="match status" value="1"/>
</dbReference>
<dbReference type="Proteomes" id="UP000055590">
    <property type="component" value="Chromosome"/>
</dbReference>
<dbReference type="GO" id="GO:0046359">
    <property type="term" value="P:butyrate catabolic process"/>
    <property type="evidence" value="ECO:0007669"/>
    <property type="project" value="TreeGrafter"/>
</dbReference>
<dbReference type="InterPro" id="IPR046373">
    <property type="entry name" value="Acyl-CoA_Oxase/DH_mid-dom_sf"/>
</dbReference>
<dbReference type="Pfam" id="PF02770">
    <property type="entry name" value="Acyl-CoA_dh_M"/>
    <property type="match status" value="1"/>
</dbReference>
<accession>A0A0K1PBH5</accession>
<dbReference type="PROSITE" id="PS00072">
    <property type="entry name" value="ACYL_COA_DH_1"/>
    <property type="match status" value="1"/>
</dbReference>
<keyword evidence="5 8" id="KW-0560">Oxidoreductase</keyword>
<dbReference type="PROSITE" id="PS00073">
    <property type="entry name" value="ACYL_COA_DH_2"/>
    <property type="match status" value="1"/>
</dbReference>
<evidence type="ECO:0000256" key="8">
    <source>
        <dbReference type="RuleBase" id="RU362125"/>
    </source>
</evidence>
<dbReference type="GO" id="GO:0003995">
    <property type="term" value="F:acyl-CoA dehydrogenase activity"/>
    <property type="evidence" value="ECO:0007669"/>
    <property type="project" value="InterPro"/>
</dbReference>
<dbReference type="InterPro" id="IPR013786">
    <property type="entry name" value="AcylCoA_DH/ox_N"/>
</dbReference>
<dbReference type="InterPro" id="IPR006091">
    <property type="entry name" value="Acyl-CoA_Oxase/DH_mid-dom"/>
</dbReference>
<dbReference type="PANTHER" id="PTHR43884">
    <property type="entry name" value="ACYL-COA DEHYDROGENASE"/>
    <property type="match status" value="1"/>
</dbReference>
<dbReference type="STRING" id="1391653.AKJ08_1234"/>
<dbReference type="Pfam" id="PF00441">
    <property type="entry name" value="Acyl-CoA_dh_1"/>
    <property type="match status" value="1"/>
</dbReference>
<dbReference type="Gene3D" id="2.40.110.10">
    <property type="entry name" value="Butyryl-CoA Dehydrogenase, subunit A, domain 2"/>
    <property type="match status" value="1"/>
</dbReference>
<dbReference type="SUPFAM" id="SSF47203">
    <property type="entry name" value="Acyl-CoA dehydrogenase C-terminal domain-like"/>
    <property type="match status" value="1"/>
</dbReference>
<keyword evidence="13" id="KW-1185">Reference proteome</keyword>
<dbReference type="Gene3D" id="1.20.140.10">
    <property type="entry name" value="Butyryl-CoA Dehydrogenase, subunit A, domain 3"/>
    <property type="match status" value="1"/>
</dbReference>
<feature type="domain" description="Acyl-CoA dehydrogenase/oxidase N-terminal" evidence="11">
    <location>
        <begin position="7"/>
        <end position="118"/>
    </location>
</feature>
<feature type="domain" description="Acyl-CoA dehydrogenase/oxidase C-terminal" evidence="9">
    <location>
        <begin position="229"/>
        <end position="378"/>
    </location>
</feature>
<dbReference type="InterPro" id="IPR009075">
    <property type="entry name" value="AcylCo_DH/oxidase_C"/>
</dbReference>
<gene>
    <name evidence="12" type="ORF">AKJ08_1234</name>
</gene>
<dbReference type="Gene3D" id="1.10.540.10">
    <property type="entry name" value="Acyl-CoA dehydrogenase/oxidase, N-terminal domain"/>
    <property type="match status" value="1"/>
</dbReference>
<reference evidence="12 13" key="1">
    <citation type="submission" date="2015-08" db="EMBL/GenBank/DDBJ databases">
        <authorList>
            <person name="Babu N.S."/>
            <person name="Beckwith C.J."/>
            <person name="Beseler K.G."/>
            <person name="Brison A."/>
            <person name="Carone J.V."/>
            <person name="Caskin T.P."/>
            <person name="Diamond M."/>
            <person name="Durham M.E."/>
            <person name="Foxe J.M."/>
            <person name="Go M."/>
            <person name="Henderson B.A."/>
            <person name="Jones I.B."/>
            <person name="McGettigan J.A."/>
            <person name="Micheletti S.J."/>
            <person name="Nasrallah M.E."/>
            <person name="Ortiz D."/>
            <person name="Piller C.R."/>
            <person name="Privatt S.R."/>
            <person name="Schneider S.L."/>
            <person name="Sharp S."/>
            <person name="Smith T.C."/>
            <person name="Stanton J.D."/>
            <person name="Ullery H.E."/>
            <person name="Wilson R.J."/>
            <person name="Serrano M.G."/>
            <person name="Buck G."/>
            <person name="Lee V."/>
            <person name="Wang Y."/>
            <person name="Carvalho R."/>
            <person name="Voegtly L."/>
            <person name="Shi R."/>
            <person name="Duckworth R."/>
            <person name="Johnson A."/>
            <person name="Loviza R."/>
            <person name="Walstead R."/>
            <person name="Shah Z."/>
            <person name="Kiflezghi M."/>
            <person name="Wade K."/>
            <person name="Ball S.L."/>
            <person name="Bradley K.W."/>
            <person name="Asai D.J."/>
            <person name="Bowman C.A."/>
            <person name="Russell D.A."/>
            <person name="Pope W.H."/>
            <person name="Jacobs-Sera D."/>
            <person name="Hendrix R.W."/>
            <person name="Hatfull G.F."/>
        </authorList>
    </citation>
    <scope>NUCLEOTIDE SEQUENCE [LARGE SCALE GENOMIC DNA]</scope>
    <source>
        <strain evidence="12 13">DSM 27710</strain>
    </source>
</reference>
<dbReference type="PIRSF" id="PIRSF016578">
    <property type="entry name" value="HsaA"/>
    <property type="match status" value="1"/>
</dbReference>
<organism evidence="12 13">
    <name type="scientific">Vulgatibacter incomptus</name>
    <dbReference type="NCBI Taxonomy" id="1391653"/>
    <lineage>
        <taxon>Bacteria</taxon>
        <taxon>Pseudomonadati</taxon>
        <taxon>Myxococcota</taxon>
        <taxon>Myxococcia</taxon>
        <taxon>Myxococcales</taxon>
        <taxon>Cystobacterineae</taxon>
        <taxon>Vulgatibacteraceae</taxon>
        <taxon>Vulgatibacter</taxon>
    </lineage>
</organism>
<comment type="similarity">
    <text evidence="2 8">Belongs to the acyl-CoA dehydrogenase family.</text>
</comment>
<dbReference type="PANTHER" id="PTHR43884:SF12">
    <property type="entry name" value="ISOVALERYL-COA DEHYDROGENASE, MITOCHONDRIAL-RELATED"/>
    <property type="match status" value="1"/>
</dbReference>
<dbReference type="GO" id="GO:0050660">
    <property type="term" value="F:flavin adenine dinucleotide binding"/>
    <property type="evidence" value="ECO:0007669"/>
    <property type="project" value="InterPro"/>
</dbReference>
<dbReference type="InterPro" id="IPR037069">
    <property type="entry name" value="AcylCoA_DH/ox_N_sf"/>
</dbReference>
<feature type="domain" description="Acyl-CoA oxidase/dehydrogenase middle" evidence="10">
    <location>
        <begin position="122"/>
        <end position="217"/>
    </location>
</feature>
<dbReference type="InterPro" id="IPR006089">
    <property type="entry name" value="Acyl-CoA_DH_CS"/>
</dbReference>
<dbReference type="KEGG" id="vin:AKJ08_1234"/>
<evidence type="ECO:0000256" key="3">
    <source>
        <dbReference type="ARBA" id="ARBA00022630"/>
    </source>
</evidence>
<evidence type="ECO:0000256" key="7">
    <source>
        <dbReference type="ARBA" id="ARBA00067292"/>
    </source>
</evidence>
<evidence type="ECO:0000259" key="9">
    <source>
        <dbReference type="Pfam" id="PF00441"/>
    </source>
</evidence>
<dbReference type="InterPro" id="IPR009100">
    <property type="entry name" value="AcylCoA_DH/oxidase_NM_dom_sf"/>
</dbReference>
<proteinExistence type="inferred from homology"/>
<dbReference type="EC" id="1.3.8.11" evidence="6"/>
<dbReference type="PATRIC" id="fig|1391653.3.peg.1290"/>
<evidence type="ECO:0000256" key="1">
    <source>
        <dbReference type="ARBA" id="ARBA00001974"/>
    </source>
</evidence>
<dbReference type="FunFam" id="2.40.110.10:FF:000009">
    <property type="entry name" value="Acyl-CoA dehydrogenase"/>
    <property type="match status" value="1"/>
</dbReference>
<dbReference type="FunFam" id="1.20.140.10:FF:000004">
    <property type="entry name" value="Acyl-CoA dehydrogenase FadE25"/>
    <property type="match status" value="1"/>
</dbReference>
<dbReference type="AlphaFoldDB" id="A0A0K1PBH5"/>